<dbReference type="Proteomes" id="UP001279734">
    <property type="component" value="Unassembled WGS sequence"/>
</dbReference>
<proteinExistence type="predicted"/>
<organism evidence="1 2">
    <name type="scientific">Nepenthes gracilis</name>
    <name type="common">Slender pitcher plant</name>
    <dbReference type="NCBI Taxonomy" id="150966"/>
    <lineage>
        <taxon>Eukaryota</taxon>
        <taxon>Viridiplantae</taxon>
        <taxon>Streptophyta</taxon>
        <taxon>Embryophyta</taxon>
        <taxon>Tracheophyta</taxon>
        <taxon>Spermatophyta</taxon>
        <taxon>Magnoliopsida</taxon>
        <taxon>eudicotyledons</taxon>
        <taxon>Gunneridae</taxon>
        <taxon>Pentapetalae</taxon>
        <taxon>Caryophyllales</taxon>
        <taxon>Nepenthaceae</taxon>
        <taxon>Nepenthes</taxon>
    </lineage>
</organism>
<gene>
    <name evidence="1" type="ORF">Nepgr_004007</name>
</gene>
<name>A0AAD3S0J4_NEPGR</name>
<dbReference type="EMBL" id="BSYO01000003">
    <property type="protein sequence ID" value="GMH02168.1"/>
    <property type="molecule type" value="Genomic_DNA"/>
</dbReference>
<protein>
    <submittedName>
        <fullName evidence="1">Uncharacterized protein</fullName>
    </submittedName>
</protein>
<evidence type="ECO:0000313" key="2">
    <source>
        <dbReference type="Proteomes" id="UP001279734"/>
    </source>
</evidence>
<reference evidence="1" key="1">
    <citation type="submission" date="2023-05" db="EMBL/GenBank/DDBJ databases">
        <title>Nepenthes gracilis genome sequencing.</title>
        <authorList>
            <person name="Fukushima K."/>
        </authorList>
    </citation>
    <scope>NUCLEOTIDE SEQUENCE</scope>
    <source>
        <strain evidence="1">SING2019-196</strain>
    </source>
</reference>
<comment type="caution">
    <text evidence="1">The sequence shown here is derived from an EMBL/GenBank/DDBJ whole genome shotgun (WGS) entry which is preliminary data.</text>
</comment>
<evidence type="ECO:0000313" key="1">
    <source>
        <dbReference type="EMBL" id="GMH02168.1"/>
    </source>
</evidence>
<dbReference type="AlphaFoldDB" id="A0AAD3S0J4"/>
<keyword evidence="2" id="KW-1185">Reference proteome</keyword>
<accession>A0AAD3S0J4</accession>
<sequence length="116" mass="12809">MLKLHPAVALSCATFCLADVQLLMIEKYLFNHNCTFGLITNVLAILLQLCYDAIPDAYLKLAGGLELLPCTCRVSPCCWFHPLVCVSLLLMDYSDCLLLVPSPNRSLFGITHADGY</sequence>